<dbReference type="EMBL" id="JAVRQU010000008">
    <property type="protein sequence ID" value="KAK5699824.1"/>
    <property type="molecule type" value="Genomic_DNA"/>
</dbReference>
<dbReference type="SMART" id="SM00298">
    <property type="entry name" value="CHROMO"/>
    <property type="match status" value="1"/>
</dbReference>
<evidence type="ECO:0000313" key="6">
    <source>
        <dbReference type="EMBL" id="KAK5699824.1"/>
    </source>
</evidence>
<reference evidence="6" key="1">
    <citation type="submission" date="2023-08" db="EMBL/GenBank/DDBJ databases">
        <title>Black Yeasts Isolated from many extreme environments.</title>
        <authorList>
            <person name="Coleine C."/>
            <person name="Stajich J.E."/>
            <person name="Selbmann L."/>
        </authorList>
    </citation>
    <scope>NUCLEOTIDE SEQUENCE</scope>
    <source>
        <strain evidence="6">CCFEE 5810</strain>
    </source>
</reference>
<dbReference type="InterPro" id="IPR000953">
    <property type="entry name" value="Chromo/chromo_shadow_dom"/>
</dbReference>
<sequence>MEIVSPDQCHIATLPDELLLEILAYLVPTRMTFHIYRKANYGQPVTIINGFGDPKTAQWPPVPWTDALASVSRKFSSLFLGMLYGQNSWVVECSDADSCPVVLDSDLKQPSPPSWGRLLGRRSDDRWPFCAVSARYVKDLTIIVRLADLDSLDPFAQHVGSVKLQLEKVVSVIGPDLRRLDIDIELVSKTKCWLPQSKLRCVRRKDGTHEVRLQSSTSTEQDYAQAMPLWRSLDGIRGVKQVHLSGMITEEAAEMVGKRLRNQPDLAPDGNQVWEVEKIVRERVRAGAREYRLRWTGFDLHSDTWETEDAFDEMSELILEWEESRWKAGSSSKRKRMSERLRSKAVRYS</sequence>
<dbReference type="InterPro" id="IPR023780">
    <property type="entry name" value="Chromo_domain"/>
</dbReference>
<evidence type="ECO:0000256" key="1">
    <source>
        <dbReference type="ARBA" id="ARBA00004123"/>
    </source>
</evidence>
<comment type="subcellular location">
    <subcellularLocation>
        <location evidence="1">Nucleus</location>
    </subcellularLocation>
</comment>
<feature type="domain" description="Chromo" evidence="5">
    <location>
        <begin position="274"/>
        <end position="333"/>
    </location>
</feature>
<evidence type="ECO:0000313" key="7">
    <source>
        <dbReference type="Proteomes" id="UP001310594"/>
    </source>
</evidence>
<evidence type="ECO:0000256" key="2">
    <source>
        <dbReference type="ARBA" id="ARBA00011353"/>
    </source>
</evidence>
<comment type="subunit">
    <text evidence="2">Component of the NuA4 histone acetyltransferase complex.</text>
</comment>
<dbReference type="GO" id="GO:0006338">
    <property type="term" value="P:chromatin remodeling"/>
    <property type="evidence" value="ECO:0007669"/>
    <property type="project" value="UniProtKB-ARBA"/>
</dbReference>
<dbReference type="InterPro" id="IPR051219">
    <property type="entry name" value="Heterochromatin_chromo-domain"/>
</dbReference>
<gene>
    <name evidence="6" type="primary">MPHOSPH8</name>
    <name evidence="6" type="ORF">LTR97_005955</name>
</gene>
<evidence type="ECO:0000256" key="3">
    <source>
        <dbReference type="ARBA" id="ARBA00023242"/>
    </source>
</evidence>
<evidence type="ECO:0000256" key="4">
    <source>
        <dbReference type="SAM" id="MobiDB-lite"/>
    </source>
</evidence>
<keyword evidence="3" id="KW-0539">Nucleus</keyword>
<protein>
    <submittedName>
        <fullName evidence="6">M-phase phosphoprotein 8</fullName>
    </submittedName>
</protein>
<comment type="caution">
    <text evidence="6">The sequence shown here is derived from an EMBL/GenBank/DDBJ whole genome shotgun (WGS) entry which is preliminary data.</text>
</comment>
<proteinExistence type="predicted"/>
<dbReference type="PANTHER" id="PTHR22812">
    <property type="entry name" value="CHROMOBOX PROTEIN"/>
    <property type="match status" value="1"/>
</dbReference>
<dbReference type="Gene3D" id="2.40.50.40">
    <property type="match status" value="1"/>
</dbReference>
<dbReference type="InterPro" id="IPR016197">
    <property type="entry name" value="Chromo-like_dom_sf"/>
</dbReference>
<evidence type="ECO:0000259" key="5">
    <source>
        <dbReference type="PROSITE" id="PS50013"/>
    </source>
</evidence>
<feature type="region of interest" description="Disordered" evidence="4">
    <location>
        <begin position="327"/>
        <end position="349"/>
    </location>
</feature>
<accession>A0AAN7W780</accession>
<dbReference type="SUPFAM" id="SSF54160">
    <property type="entry name" value="Chromo domain-like"/>
    <property type="match status" value="1"/>
</dbReference>
<dbReference type="GO" id="GO:0005634">
    <property type="term" value="C:nucleus"/>
    <property type="evidence" value="ECO:0007669"/>
    <property type="project" value="UniProtKB-SubCell"/>
</dbReference>
<organism evidence="6 7">
    <name type="scientific">Elasticomyces elasticus</name>
    <dbReference type="NCBI Taxonomy" id="574655"/>
    <lineage>
        <taxon>Eukaryota</taxon>
        <taxon>Fungi</taxon>
        <taxon>Dikarya</taxon>
        <taxon>Ascomycota</taxon>
        <taxon>Pezizomycotina</taxon>
        <taxon>Dothideomycetes</taxon>
        <taxon>Dothideomycetidae</taxon>
        <taxon>Mycosphaerellales</taxon>
        <taxon>Teratosphaeriaceae</taxon>
        <taxon>Elasticomyces</taxon>
    </lineage>
</organism>
<dbReference type="PROSITE" id="PS50013">
    <property type="entry name" value="CHROMO_2"/>
    <property type="match status" value="1"/>
</dbReference>
<dbReference type="AlphaFoldDB" id="A0AAN7W780"/>
<dbReference type="CDD" id="cd00024">
    <property type="entry name" value="CD_CSD"/>
    <property type="match status" value="1"/>
</dbReference>
<dbReference type="Pfam" id="PF00385">
    <property type="entry name" value="Chromo"/>
    <property type="match status" value="1"/>
</dbReference>
<dbReference type="Proteomes" id="UP001310594">
    <property type="component" value="Unassembled WGS sequence"/>
</dbReference>
<name>A0AAN7W780_9PEZI</name>